<comment type="function">
    <text evidence="7">Required for formation of the rod structure of the flagellar apparatus. Together with FliI and FliH, may constitute the export apparatus of flagellin.</text>
</comment>
<dbReference type="EMBL" id="RXNS01000007">
    <property type="protein sequence ID" value="RTR04439.1"/>
    <property type="molecule type" value="Genomic_DNA"/>
</dbReference>
<comment type="subcellular location">
    <subcellularLocation>
        <location evidence="1 7">Cell membrane</location>
        <topology evidence="1 7">Multi-pass membrane protein</topology>
    </subcellularLocation>
</comment>
<keyword evidence="7" id="KW-1006">Bacterial flagellum protein export</keyword>
<name>A0A3S0JAI6_9GAMM</name>
<keyword evidence="9" id="KW-1185">Reference proteome</keyword>
<comment type="caution">
    <text evidence="8">The sequence shown here is derived from an EMBL/GenBank/DDBJ whole genome shotgun (WGS) entry which is preliminary data.</text>
</comment>
<dbReference type="PIRSF" id="PIRSF005419">
    <property type="entry name" value="FlhA"/>
    <property type="match status" value="1"/>
</dbReference>
<dbReference type="PANTHER" id="PTHR30161:SF1">
    <property type="entry name" value="FLAGELLAR BIOSYNTHESIS PROTEIN FLHA-RELATED"/>
    <property type="match status" value="1"/>
</dbReference>
<feature type="transmembrane region" description="Helical" evidence="7">
    <location>
        <begin position="76"/>
        <end position="97"/>
    </location>
</feature>
<feature type="transmembrane region" description="Helical" evidence="7">
    <location>
        <begin position="210"/>
        <end position="231"/>
    </location>
</feature>
<dbReference type="InterPro" id="IPR006301">
    <property type="entry name" value="FlhA"/>
</dbReference>
<keyword evidence="4 7" id="KW-0812">Transmembrane</keyword>
<reference evidence="8 9" key="1">
    <citation type="submission" date="2018-12" db="EMBL/GenBank/DDBJ databases">
        <authorList>
            <person name="Yu L."/>
        </authorList>
    </citation>
    <scope>NUCLEOTIDE SEQUENCE [LARGE SCALE GENOMIC DNA]</scope>
    <source>
        <strain evidence="8 9">11S</strain>
    </source>
</reference>
<gene>
    <name evidence="7 8" type="primary">flhA</name>
    <name evidence="8" type="ORF">EKG36_08975</name>
</gene>
<dbReference type="Gene3D" id="3.40.30.60">
    <property type="entry name" value="FHIPEP family, domain 1"/>
    <property type="match status" value="1"/>
</dbReference>
<proteinExistence type="inferred from homology"/>
<dbReference type="InterPro" id="IPR042194">
    <property type="entry name" value="FHIPEP_1"/>
</dbReference>
<keyword evidence="8" id="KW-0282">Flagellum</keyword>
<protein>
    <recommendedName>
        <fullName evidence="7">Flagellar biosynthesis protein FlhA</fullName>
    </recommendedName>
</protein>
<evidence type="ECO:0000313" key="8">
    <source>
        <dbReference type="EMBL" id="RTR04439.1"/>
    </source>
</evidence>
<comment type="similarity">
    <text evidence="2 7">Belongs to the FHIPEP (flagella/HR/invasion proteins export pore) family.</text>
</comment>
<dbReference type="Pfam" id="PF00771">
    <property type="entry name" value="FHIPEP"/>
    <property type="match status" value="1"/>
</dbReference>
<dbReference type="InterPro" id="IPR042193">
    <property type="entry name" value="FHIPEP_3"/>
</dbReference>
<dbReference type="PANTHER" id="PTHR30161">
    <property type="entry name" value="FLAGELLAR EXPORT PROTEIN, MEMBRANE FLHA SUBUNIT-RELATED"/>
    <property type="match status" value="1"/>
</dbReference>
<keyword evidence="7" id="KW-1005">Bacterial flagellum biogenesis</keyword>
<feature type="transmembrane region" description="Helical" evidence="7">
    <location>
        <begin position="251"/>
        <end position="273"/>
    </location>
</feature>
<dbReference type="InterPro" id="IPR001712">
    <property type="entry name" value="T3SS_FHIPEP"/>
</dbReference>
<keyword evidence="5 7" id="KW-1133">Transmembrane helix</keyword>
<feature type="transmembrane region" description="Helical" evidence="7">
    <location>
        <begin position="21"/>
        <end position="40"/>
    </location>
</feature>
<keyword evidence="6 7" id="KW-0472">Membrane</keyword>
<dbReference type="GO" id="GO:0009306">
    <property type="term" value="P:protein secretion"/>
    <property type="evidence" value="ECO:0007669"/>
    <property type="project" value="InterPro"/>
</dbReference>
<keyword evidence="3 7" id="KW-1003">Cell membrane</keyword>
<feature type="transmembrane region" description="Helical" evidence="7">
    <location>
        <begin position="117"/>
        <end position="140"/>
    </location>
</feature>
<dbReference type="Gene3D" id="1.10.8.540">
    <property type="entry name" value="FHIPEP family, domain 3"/>
    <property type="match status" value="1"/>
</dbReference>
<feature type="transmembrane region" description="Helical" evidence="7">
    <location>
        <begin position="285"/>
        <end position="305"/>
    </location>
</feature>
<dbReference type="GO" id="GO:0044780">
    <property type="term" value="P:bacterial-type flagellum assembly"/>
    <property type="evidence" value="ECO:0007669"/>
    <property type="project" value="InterPro"/>
</dbReference>
<dbReference type="RefSeq" id="WP_126483226.1">
    <property type="nucleotide sequence ID" value="NZ_RXNS01000007.1"/>
</dbReference>
<keyword evidence="8" id="KW-0969">Cilium</keyword>
<dbReference type="OrthoDB" id="9759185at2"/>
<evidence type="ECO:0000256" key="5">
    <source>
        <dbReference type="ARBA" id="ARBA00022989"/>
    </source>
</evidence>
<evidence type="ECO:0000256" key="1">
    <source>
        <dbReference type="ARBA" id="ARBA00004651"/>
    </source>
</evidence>
<keyword evidence="7" id="KW-0653">Protein transport</keyword>
<dbReference type="Proteomes" id="UP000267400">
    <property type="component" value="Unassembled WGS sequence"/>
</dbReference>
<sequence>MKALSHYLPRRNWMADVPMKVLAGPLLIIMILSMMILPLPPFALDLLFTFNIALAVMVLLVSMFTQKPLDFAAFPAVLLFTTLLRLSLNVASTRVVLMEGHQGGDAAGKVIEAFGQFLVGGNFAVGLVVFMILVIINFMVITKGAGRIAEVGARFMLDAMPGKQMAIDADLNAGLIGEDEARTRRADVSQEADFYGSMDGASKFVRGDAMAGLVIMVVNIIGGLLIGMLQHDMSFGSAARTYVLLTIGDGLVAQIPALVISTAAGVTVSRVTTDQDVGQQMISQLFVNPQVMVLAAGVMGLLGLVPGMPNLVFLIFTALLGGLAWWLMRQKERQLVEEETRAAPPPAPEAPEASWEDVQLVDTLGLEVGHRLIPMVDAQQQGELLGRIKSVRKKFAQEVGFLPPVVHIRDNLELSPNAYTLSLKGAEIGRAEAFPGRWLAIDPGQVSGELQGTPTQDPAFGLPAVWIDTQQREHAQVYGYTVVDASTVVATHLNHLLHRHAAEMLGRQEVQKLLDKLGEEQKGLVEEVVPKAISLTVLQRILQALLEEEVSIRDLRTILDALAEHAPQQQDPGELTAAVRLALGRAITQQWFAGHETLNVIGLDAQLEQVLSQAMNGSGALEPGLADTLMQQAEQAVQRHEASGEPPVLVVQHALRPVLARFLRRRLRHLVVMSQAEIPDDRTLRVTTLIGGQ</sequence>
<feature type="transmembrane region" description="Helical" evidence="7">
    <location>
        <begin position="311"/>
        <end position="328"/>
    </location>
</feature>
<dbReference type="PRINTS" id="PR00949">
    <property type="entry name" value="TYPE3IMAPROT"/>
</dbReference>
<dbReference type="AlphaFoldDB" id="A0A3S0JAI6"/>
<keyword evidence="7" id="KW-0813">Transport</keyword>
<evidence type="ECO:0000313" key="9">
    <source>
        <dbReference type="Proteomes" id="UP000267400"/>
    </source>
</evidence>
<organism evidence="8 9">
    <name type="scientific">Halomonas nitroreducens</name>
    <dbReference type="NCBI Taxonomy" id="447425"/>
    <lineage>
        <taxon>Bacteria</taxon>
        <taxon>Pseudomonadati</taxon>
        <taxon>Pseudomonadota</taxon>
        <taxon>Gammaproteobacteria</taxon>
        <taxon>Oceanospirillales</taxon>
        <taxon>Halomonadaceae</taxon>
        <taxon>Halomonas</taxon>
    </lineage>
</organism>
<dbReference type="NCBIfam" id="TIGR01398">
    <property type="entry name" value="FlhA"/>
    <property type="match status" value="1"/>
</dbReference>
<dbReference type="Gene3D" id="3.40.50.12790">
    <property type="entry name" value="FHIPEP family, domain 4"/>
    <property type="match status" value="1"/>
</dbReference>
<keyword evidence="8" id="KW-0966">Cell projection</keyword>
<evidence type="ECO:0000256" key="4">
    <source>
        <dbReference type="ARBA" id="ARBA00022692"/>
    </source>
</evidence>
<evidence type="ECO:0000256" key="6">
    <source>
        <dbReference type="ARBA" id="ARBA00023136"/>
    </source>
</evidence>
<dbReference type="InterPro" id="IPR042196">
    <property type="entry name" value="FHIPEP_4"/>
</dbReference>
<feature type="transmembrane region" description="Helical" evidence="7">
    <location>
        <begin position="46"/>
        <end position="64"/>
    </location>
</feature>
<accession>A0A3S0JAI6</accession>
<evidence type="ECO:0000256" key="2">
    <source>
        <dbReference type="ARBA" id="ARBA00008835"/>
    </source>
</evidence>
<evidence type="ECO:0000256" key="3">
    <source>
        <dbReference type="ARBA" id="ARBA00022475"/>
    </source>
</evidence>
<dbReference type="GO" id="GO:0005886">
    <property type="term" value="C:plasma membrane"/>
    <property type="evidence" value="ECO:0007669"/>
    <property type="project" value="UniProtKB-SubCell"/>
</dbReference>
<evidence type="ECO:0000256" key="7">
    <source>
        <dbReference type="RuleBase" id="RU364093"/>
    </source>
</evidence>